<dbReference type="AlphaFoldDB" id="A0A507AX64"/>
<evidence type="ECO:0000256" key="3">
    <source>
        <dbReference type="ARBA" id="ARBA00009699"/>
    </source>
</evidence>
<feature type="chain" id="PRO_5021263807" description="Mannan endo-1,6-alpha-mannosidase" evidence="12">
    <location>
        <begin position="20"/>
        <end position="464"/>
    </location>
</feature>
<keyword evidence="11" id="KW-0812">Transmembrane</keyword>
<reference evidence="13 14" key="1">
    <citation type="submission" date="2019-06" db="EMBL/GenBank/DDBJ databases">
        <title>Draft genome sequence of the filamentous fungus Phialemoniopsis curvata isolated from diesel fuel.</title>
        <authorList>
            <person name="Varaljay V.A."/>
            <person name="Lyon W.J."/>
            <person name="Crouch A.L."/>
            <person name="Drake C.E."/>
            <person name="Hollomon J.M."/>
            <person name="Nadeau L.J."/>
            <person name="Nunn H.S."/>
            <person name="Stevenson B.S."/>
            <person name="Bojanowski C.L."/>
            <person name="Crookes-Goodson W.J."/>
        </authorList>
    </citation>
    <scope>NUCLEOTIDE SEQUENCE [LARGE SCALE GENOMIC DNA]</scope>
    <source>
        <strain evidence="13 14">D216</strain>
    </source>
</reference>
<keyword evidence="11" id="KW-1133">Transmembrane helix</keyword>
<organism evidence="13 14">
    <name type="scientific">Thyridium curvatum</name>
    <dbReference type="NCBI Taxonomy" id="1093900"/>
    <lineage>
        <taxon>Eukaryota</taxon>
        <taxon>Fungi</taxon>
        <taxon>Dikarya</taxon>
        <taxon>Ascomycota</taxon>
        <taxon>Pezizomycotina</taxon>
        <taxon>Sordariomycetes</taxon>
        <taxon>Sordariomycetidae</taxon>
        <taxon>Thyridiales</taxon>
        <taxon>Thyridiaceae</taxon>
        <taxon>Thyridium</taxon>
    </lineage>
</organism>
<keyword evidence="8" id="KW-0325">Glycoprotein</keyword>
<accession>A0A507AX64</accession>
<evidence type="ECO:0000256" key="6">
    <source>
        <dbReference type="ARBA" id="ARBA00022801"/>
    </source>
</evidence>
<keyword evidence="5 12" id="KW-0732">Signal</keyword>
<evidence type="ECO:0000313" key="14">
    <source>
        <dbReference type="Proteomes" id="UP000319257"/>
    </source>
</evidence>
<evidence type="ECO:0000256" key="8">
    <source>
        <dbReference type="ARBA" id="ARBA00023180"/>
    </source>
</evidence>
<feature type="transmembrane region" description="Helical" evidence="11">
    <location>
        <begin position="441"/>
        <end position="461"/>
    </location>
</feature>
<dbReference type="GO" id="GO:0016052">
    <property type="term" value="P:carbohydrate catabolic process"/>
    <property type="evidence" value="ECO:0007669"/>
    <property type="project" value="InterPro"/>
</dbReference>
<keyword evidence="9 10" id="KW-0326">Glycosidase</keyword>
<dbReference type="STRING" id="1093900.A0A507AX64"/>
<evidence type="ECO:0000256" key="2">
    <source>
        <dbReference type="ARBA" id="ARBA00004308"/>
    </source>
</evidence>
<name>A0A507AX64_9PEZI</name>
<evidence type="ECO:0000256" key="5">
    <source>
        <dbReference type="ARBA" id="ARBA00022729"/>
    </source>
</evidence>
<comment type="caution">
    <text evidence="13">The sequence shown here is derived from an EMBL/GenBank/DDBJ whole genome shotgun (WGS) entry which is preliminary data.</text>
</comment>
<gene>
    <name evidence="13" type="ORF">E0L32_005234</name>
</gene>
<evidence type="ECO:0000256" key="1">
    <source>
        <dbReference type="ARBA" id="ARBA00001452"/>
    </source>
</evidence>
<dbReference type="PIRSF" id="PIRSF016302">
    <property type="entry name" value="Man_a_manosd"/>
    <property type="match status" value="1"/>
</dbReference>
<comment type="catalytic activity">
    <reaction evidence="1 10">
        <text>Random hydrolysis of (1-&gt;6)-alpha-D-mannosidic linkages in unbranched (1-&gt;6)-mannans.</text>
        <dbReference type="EC" id="3.2.1.101"/>
    </reaction>
</comment>
<dbReference type="Proteomes" id="UP000319257">
    <property type="component" value="Unassembled WGS sequence"/>
</dbReference>
<evidence type="ECO:0000256" key="4">
    <source>
        <dbReference type="ARBA" id="ARBA00012350"/>
    </source>
</evidence>
<evidence type="ECO:0000256" key="10">
    <source>
        <dbReference type="PIRNR" id="PIRNR016302"/>
    </source>
</evidence>
<evidence type="ECO:0000256" key="9">
    <source>
        <dbReference type="ARBA" id="ARBA00023295"/>
    </source>
</evidence>
<evidence type="ECO:0000313" key="13">
    <source>
        <dbReference type="EMBL" id="TPX14542.1"/>
    </source>
</evidence>
<dbReference type="GO" id="GO:0008496">
    <property type="term" value="F:mannan endo-1,6-alpha-mannosidase activity"/>
    <property type="evidence" value="ECO:0007669"/>
    <property type="project" value="UniProtKB-UniRule"/>
</dbReference>
<dbReference type="PANTHER" id="PTHR12145:SF36">
    <property type="entry name" value="MANNAN ENDO-1,6-ALPHA-MANNOSIDASE DCW1"/>
    <property type="match status" value="1"/>
</dbReference>
<dbReference type="Pfam" id="PF03663">
    <property type="entry name" value="Glyco_hydro_76"/>
    <property type="match status" value="1"/>
</dbReference>
<dbReference type="OrthoDB" id="4187847at2759"/>
<dbReference type="InterPro" id="IPR005198">
    <property type="entry name" value="Glyco_hydro_76"/>
</dbReference>
<evidence type="ECO:0000256" key="11">
    <source>
        <dbReference type="SAM" id="Phobius"/>
    </source>
</evidence>
<dbReference type="RefSeq" id="XP_030996253.1">
    <property type="nucleotide sequence ID" value="XM_031139733.1"/>
</dbReference>
<proteinExistence type="inferred from homology"/>
<keyword evidence="6 10" id="KW-0378">Hydrolase</keyword>
<dbReference type="PANTHER" id="PTHR12145">
    <property type="entry name" value="MANNAN ENDO-1,6-ALPHA-MANNOSIDASE DCW1"/>
    <property type="match status" value="1"/>
</dbReference>
<dbReference type="InterPro" id="IPR008928">
    <property type="entry name" value="6-hairpin_glycosidase_sf"/>
</dbReference>
<keyword evidence="14" id="KW-1185">Reference proteome</keyword>
<evidence type="ECO:0000256" key="12">
    <source>
        <dbReference type="SAM" id="SignalP"/>
    </source>
</evidence>
<sequence length="464" mass="51335">MLVKNWIWPLLAASQGAQAALEYTNLCSPSPLPLESIKKAAAIVAKDLLDTYYNGDKPGFVPGILPGPPPDGDYYWWQGGALWGTLLDYWHYTGDTQFNPIVKRAMMFQVGENADYNPRNWSASMGNDDQSFWAFSAMLATELGFEDPPKDKPQWAALVQAVYNEQTAPERRVTTPGHNCEWGLRWQVFPANNGFDYINTIANGCYFNIAARLARYFGNMTYAENAERTWNLITRLKYVDDQYNVYDGAHEGDQCTKINKFQFSYNAVILLQGSAYMWNMTQKPEWEQRINGLLDNIIKVFFPDKVAFEVACEHATCTTDMESFKGYLHRWLASTTQLAPFTRDKIMPVLKSSTAAAVKLCTGGANGRMCGFKWSTGVFDETGAMQQQNVIAALTSLLVGSAKGPLTNSTGGTSVGNPNAGVDTPLTIEQRFGKIGGGDRAGAAILTILIVGAASVMFWYMGTD</sequence>
<dbReference type="SUPFAM" id="SSF48208">
    <property type="entry name" value="Six-hairpin glycosidases"/>
    <property type="match status" value="1"/>
</dbReference>
<dbReference type="GO" id="GO:0012505">
    <property type="term" value="C:endomembrane system"/>
    <property type="evidence" value="ECO:0007669"/>
    <property type="project" value="UniProtKB-SubCell"/>
</dbReference>
<dbReference type="GeneID" id="41972681"/>
<dbReference type="GO" id="GO:0009272">
    <property type="term" value="P:fungal-type cell wall biogenesis"/>
    <property type="evidence" value="ECO:0007669"/>
    <property type="project" value="TreeGrafter"/>
</dbReference>
<keyword evidence="7 11" id="KW-0472">Membrane</keyword>
<protein>
    <recommendedName>
        <fullName evidence="4 10">Mannan endo-1,6-alpha-mannosidase</fullName>
        <ecNumber evidence="4 10">3.2.1.101</ecNumber>
    </recommendedName>
</protein>
<dbReference type="FunFam" id="1.50.10.20:FF:000006">
    <property type="entry name" value="Mannan endo-1,6-alpha-mannosidase"/>
    <property type="match status" value="1"/>
</dbReference>
<feature type="signal peptide" evidence="12">
    <location>
        <begin position="1"/>
        <end position="19"/>
    </location>
</feature>
<dbReference type="EC" id="3.2.1.101" evidence="4 10"/>
<comment type="subcellular location">
    <subcellularLocation>
        <location evidence="2">Endomembrane system</location>
    </subcellularLocation>
</comment>
<evidence type="ECO:0000256" key="7">
    <source>
        <dbReference type="ARBA" id="ARBA00023136"/>
    </source>
</evidence>
<dbReference type="InParanoid" id="A0A507AX64"/>
<comment type="similarity">
    <text evidence="3 10">Belongs to the glycosyl hydrolase 76 family.</text>
</comment>
<dbReference type="Gene3D" id="1.50.10.20">
    <property type="match status" value="1"/>
</dbReference>
<dbReference type="InterPro" id="IPR014480">
    <property type="entry name" value="Mannan-1_6-alpha_mannosidase"/>
</dbReference>
<dbReference type="EMBL" id="SKBQ01000027">
    <property type="protein sequence ID" value="TPX14542.1"/>
    <property type="molecule type" value="Genomic_DNA"/>
</dbReference>